<organism evidence="2">
    <name type="scientific">marine sediment metagenome</name>
    <dbReference type="NCBI Taxonomy" id="412755"/>
    <lineage>
        <taxon>unclassified sequences</taxon>
        <taxon>metagenomes</taxon>
        <taxon>ecological metagenomes</taxon>
    </lineage>
</organism>
<comment type="caution">
    <text evidence="2">The sequence shown here is derived from an EMBL/GenBank/DDBJ whole genome shotgun (WGS) entry which is preliminary data.</text>
</comment>
<protein>
    <recommendedName>
        <fullName evidence="1">DNA circulation N-terminal domain-containing protein</fullName>
    </recommendedName>
</protein>
<reference evidence="2" key="1">
    <citation type="journal article" date="2015" name="Nature">
        <title>Complex archaea that bridge the gap between prokaryotes and eukaryotes.</title>
        <authorList>
            <person name="Spang A."/>
            <person name="Saw J.H."/>
            <person name="Jorgensen S.L."/>
            <person name="Zaremba-Niedzwiedzka K."/>
            <person name="Martijn J."/>
            <person name="Lind A.E."/>
            <person name="van Eijk R."/>
            <person name="Schleper C."/>
            <person name="Guy L."/>
            <person name="Ettema T.J."/>
        </authorList>
    </citation>
    <scope>NUCLEOTIDE SEQUENCE</scope>
</reference>
<dbReference type="Pfam" id="PF07157">
    <property type="entry name" value="DNA_circ_N"/>
    <property type="match status" value="1"/>
</dbReference>
<sequence length="396" mass="43323">MALIDTLNAASFKGVKFLARRTSATGGRKTVTHEYPNTDRRFVEDLGKLQKIFTIDGIITGSQNTYAQKRDALITALESEGNGLLVHPFLGQQEVVSTTYSLSEDDSSIGEARFSMTFQKADLNIFPTQSGNNISEINQSLGNVLASSEQDVINDWDVNLSSSPNYDAAQRKLGEVSPAFADAVQRVTKDSAAISTFNAVLSEFDSNINSNIVNSTALATDITSIFNSAAEVASGPDQLLNLFDFLFTFGDDDTVAAPITIDRVQRNLNNTTINNAIQINSLAEGYVGASQIEYETSDQLVLVRESLETQYQKVSAGELSNATREELTTIRNQTRISFENQLVNLPRLIDVTIMTQPITTLTYAFYGDLDRLDTINNLNAFKNPSFVDGDVTITTV</sequence>
<feature type="domain" description="DNA circulation N-terminal" evidence="1">
    <location>
        <begin position="7"/>
        <end position="95"/>
    </location>
</feature>
<dbReference type="EMBL" id="LAZR01026442">
    <property type="protein sequence ID" value="KKL68731.1"/>
    <property type="molecule type" value="Genomic_DNA"/>
</dbReference>
<name>A0A0F9ER24_9ZZZZ</name>
<accession>A0A0F9ER24</accession>
<dbReference type="AlphaFoldDB" id="A0A0F9ER24"/>
<proteinExistence type="predicted"/>
<evidence type="ECO:0000313" key="2">
    <source>
        <dbReference type="EMBL" id="KKL68731.1"/>
    </source>
</evidence>
<evidence type="ECO:0000259" key="1">
    <source>
        <dbReference type="Pfam" id="PF07157"/>
    </source>
</evidence>
<gene>
    <name evidence="2" type="ORF">LCGC14_2122050</name>
</gene>
<dbReference type="InterPro" id="IPR009826">
    <property type="entry name" value="DNA_circ_N"/>
</dbReference>